<protein>
    <submittedName>
        <fullName evidence="13">Beta-1:4-N-acetylgalactosaminyltransferase bre-4-like protein</fullName>
    </submittedName>
</protein>
<dbReference type="Pfam" id="PF02709">
    <property type="entry name" value="Glyco_transf_7C"/>
    <property type="match status" value="1"/>
</dbReference>
<keyword evidence="9" id="KW-0472">Membrane</keyword>
<dbReference type="Pfam" id="PF13733">
    <property type="entry name" value="Glyco_transf_7N"/>
    <property type="match status" value="1"/>
</dbReference>
<dbReference type="PANTHER" id="PTHR19300">
    <property type="entry name" value="BETA-1,4-GALACTOSYLTRANSFERASE"/>
    <property type="match status" value="1"/>
</dbReference>
<evidence type="ECO:0000256" key="5">
    <source>
        <dbReference type="ARBA" id="ARBA00022679"/>
    </source>
</evidence>
<name>A0A443Q9C9_9ACAR</name>
<evidence type="ECO:0000256" key="3">
    <source>
        <dbReference type="ARBA" id="ARBA00005735"/>
    </source>
</evidence>
<dbReference type="PRINTS" id="PR02050">
    <property type="entry name" value="B14GALTRFASE"/>
</dbReference>
<evidence type="ECO:0000256" key="9">
    <source>
        <dbReference type="ARBA" id="ARBA00023136"/>
    </source>
</evidence>
<evidence type="ECO:0000256" key="2">
    <source>
        <dbReference type="ARBA" id="ARBA00004922"/>
    </source>
</evidence>
<keyword evidence="14" id="KW-1185">Reference proteome</keyword>
<dbReference type="PANTHER" id="PTHR19300:SF57">
    <property type="entry name" value="BETA-1,4-N-ACETYLGALACTOSAMINYLTRANSFERASE"/>
    <property type="match status" value="1"/>
</dbReference>
<evidence type="ECO:0000256" key="7">
    <source>
        <dbReference type="ARBA" id="ARBA00022968"/>
    </source>
</evidence>
<dbReference type="InterPro" id="IPR027791">
    <property type="entry name" value="Galactosyl_T_C"/>
</dbReference>
<feature type="domain" description="Galactosyltransferase C-terminal" evidence="11">
    <location>
        <begin position="51"/>
        <end position="103"/>
    </location>
</feature>
<dbReference type="GO" id="GO:0005794">
    <property type="term" value="C:Golgi apparatus"/>
    <property type="evidence" value="ECO:0007669"/>
    <property type="project" value="TreeGrafter"/>
</dbReference>
<feature type="domain" description="Galactosyltransferase N-terminal" evidence="12">
    <location>
        <begin position="4"/>
        <end position="46"/>
    </location>
</feature>
<evidence type="ECO:0000259" key="11">
    <source>
        <dbReference type="Pfam" id="PF02709"/>
    </source>
</evidence>
<evidence type="ECO:0000256" key="6">
    <source>
        <dbReference type="ARBA" id="ARBA00022692"/>
    </source>
</evidence>
<accession>A0A443Q9C9</accession>
<reference evidence="13 14" key="1">
    <citation type="journal article" date="2018" name="Gigascience">
        <title>Genomes of trombidid mites reveal novel predicted allergens and laterally-transferred genes associated with secondary metabolism.</title>
        <authorList>
            <person name="Dong X."/>
            <person name="Chaisiri K."/>
            <person name="Xia D."/>
            <person name="Armstrong S.D."/>
            <person name="Fang Y."/>
            <person name="Donnelly M.J."/>
            <person name="Kadowaki T."/>
            <person name="McGarry J.W."/>
            <person name="Darby A.C."/>
            <person name="Makepeace B.L."/>
        </authorList>
    </citation>
    <scope>NUCLEOTIDE SEQUENCE [LARGE SCALE GENOMIC DNA]</scope>
    <source>
        <strain evidence="13">UoL-UT</strain>
    </source>
</reference>
<dbReference type="InterPro" id="IPR029044">
    <property type="entry name" value="Nucleotide-diphossugar_trans"/>
</dbReference>
<dbReference type="Proteomes" id="UP000288716">
    <property type="component" value="Unassembled WGS sequence"/>
</dbReference>
<comment type="subcellular location">
    <subcellularLocation>
        <location evidence="1">Membrane</location>
        <topology evidence="1">Single-pass type II membrane protein</topology>
    </subcellularLocation>
</comment>
<proteinExistence type="inferred from homology"/>
<comment type="caution">
    <text evidence="13">The sequence shown here is derived from an EMBL/GenBank/DDBJ whole genome shotgun (WGS) entry which is preliminary data.</text>
</comment>
<keyword evidence="10" id="KW-0325">Glycoprotein</keyword>
<dbReference type="GO" id="GO:0005975">
    <property type="term" value="P:carbohydrate metabolic process"/>
    <property type="evidence" value="ECO:0007669"/>
    <property type="project" value="InterPro"/>
</dbReference>
<dbReference type="OrthoDB" id="10038994at2759"/>
<comment type="similarity">
    <text evidence="3">Belongs to the glycosyltransferase 7 family.</text>
</comment>
<evidence type="ECO:0000313" key="13">
    <source>
        <dbReference type="EMBL" id="RWR99587.1"/>
    </source>
</evidence>
<gene>
    <name evidence="13" type="ORF">B4U80_02513</name>
</gene>
<dbReference type="STRING" id="299467.A0A443Q9C9"/>
<keyword evidence="5 13" id="KW-0808">Transferase</keyword>
<keyword evidence="8" id="KW-1133">Transmembrane helix</keyword>
<dbReference type="EMBL" id="NCKV01063019">
    <property type="protein sequence ID" value="RWR99587.1"/>
    <property type="molecule type" value="Genomic_DNA"/>
</dbReference>
<keyword evidence="7" id="KW-0735">Signal-anchor</keyword>
<organism evidence="13 14">
    <name type="scientific">Leptotrombidium deliense</name>
    <dbReference type="NCBI Taxonomy" id="299467"/>
    <lineage>
        <taxon>Eukaryota</taxon>
        <taxon>Metazoa</taxon>
        <taxon>Ecdysozoa</taxon>
        <taxon>Arthropoda</taxon>
        <taxon>Chelicerata</taxon>
        <taxon>Arachnida</taxon>
        <taxon>Acari</taxon>
        <taxon>Acariformes</taxon>
        <taxon>Trombidiformes</taxon>
        <taxon>Prostigmata</taxon>
        <taxon>Anystina</taxon>
        <taxon>Parasitengona</taxon>
        <taxon>Trombiculoidea</taxon>
        <taxon>Trombiculidae</taxon>
        <taxon>Leptotrombidium</taxon>
    </lineage>
</organism>
<feature type="non-terminal residue" evidence="13">
    <location>
        <position position="103"/>
    </location>
</feature>
<dbReference type="UniPathway" id="UPA00378"/>
<dbReference type="SUPFAM" id="SSF53448">
    <property type="entry name" value="Nucleotide-diphospho-sugar transferases"/>
    <property type="match status" value="1"/>
</dbReference>
<dbReference type="VEuPathDB" id="VectorBase:LDEU014563"/>
<dbReference type="AlphaFoldDB" id="A0A443Q9C9"/>
<keyword evidence="4" id="KW-0328">Glycosyltransferase</keyword>
<dbReference type="GO" id="GO:0016020">
    <property type="term" value="C:membrane"/>
    <property type="evidence" value="ECO:0007669"/>
    <property type="project" value="UniProtKB-SubCell"/>
</dbReference>
<feature type="non-terminal residue" evidence="13">
    <location>
        <position position="1"/>
    </location>
</feature>
<evidence type="ECO:0000313" key="14">
    <source>
        <dbReference type="Proteomes" id="UP000288716"/>
    </source>
</evidence>
<comment type="pathway">
    <text evidence="2">Protein modification; protein glycosylation.</text>
</comment>
<sequence length="103" mass="11996">TPKGEFNRGKLFNIGFFIASKDNYTCFIFHDVDLVPENDYNIYKCESNPVHFTVAIEYFNYTLPFETIFGGAIGLTEKQFRKANGFSNEYLGWGSEDDDFYER</sequence>
<dbReference type="Gene3D" id="3.90.550.10">
    <property type="entry name" value="Spore Coat Polysaccharide Biosynthesis Protein SpsA, Chain A"/>
    <property type="match status" value="1"/>
</dbReference>
<dbReference type="InterPro" id="IPR003859">
    <property type="entry name" value="Galactosyl_T"/>
</dbReference>
<keyword evidence="6" id="KW-0812">Transmembrane</keyword>
<evidence type="ECO:0000256" key="8">
    <source>
        <dbReference type="ARBA" id="ARBA00022989"/>
    </source>
</evidence>
<evidence type="ECO:0000256" key="4">
    <source>
        <dbReference type="ARBA" id="ARBA00022676"/>
    </source>
</evidence>
<evidence type="ECO:0000256" key="1">
    <source>
        <dbReference type="ARBA" id="ARBA00004606"/>
    </source>
</evidence>
<dbReference type="InterPro" id="IPR027995">
    <property type="entry name" value="Galactosyl_T_N"/>
</dbReference>
<evidence type="ECO:0000259" key="12">
    <source>
        <dbReference type="Pfam" id="PF13733"/>
    </source>
</evidence>
<evidence type="ECO:0000256" key="10">
    <source>
        <dbReference type="ARBA" id="ARBA00023180"/>
    </source>
</evidence>
<dbReference type="GO" id="GO:0008378">
    <property type="term" value="F:galactosyltransferase activity"/>
    <property type="evidence" value="ECO:0007669"/>
    <property type="project" value="TreeGrafter"/>
</dbReference>